<evidence type="ECO:0000256" key="3">
    <source>
        <dbReference type="ARBA" id="ARBA00022692"/>
    </source>
</evidence>
<feature type="transmembrane region" description="Helical" evidence="6">
    <location>
        <begin position="140"/>
        <end position="163"/>
    </location>
</feature>
<dbReference type="InterPro" id="IPR051311">
    <property type="entry name" value="DedA_domain"/>
</dbReference>
<dbReference type="Proteomes" id="UP000192656">
    <property type="component" value="Unassembled WGS sequence"/>
</dbReference>
<keyword evidence="2" id="KW-1003">Cell membrane</keyword>
<evidence type="ECO:0000259" key="7">
    <source>
        <dbReference type="Pfam" id="PF09335"/>
    </source>
</evidence>
<dbReference type="AlphaFoldDB" id="A0A1W2C2A6"/>
<keyword evidence="9" id="KW-1185">Reference proteome</keyword>
<comment type="subcellular location">
    <subcellularLocation>
        <location evidence="1">Cell membrane</location>
        <topology evidence="1">Multi-pass membrane protein</topology>
    </subcellularLocation>
</comment>
<dbReference type="InterPro" id="IPR032816">
    <property type="entry name" value="VTT_dom"/>
</dbReference>
<protein>
    <submittedName>
        <fullName evidence="8">Membrane protein DedA, SNARE-associated domain</fullName>
    </submittedName>
</protein>
<evidence type="ECO:0000256" key="6">
    <source>
        <dbReference type="SAM" id="Phobius"/>
    </source>
</evidence>
<feature type="transmembrane region" description="Helical" evidence="6">
    <location>
        <begin position="175"/>
        <end position="193"/>
    </location>
</feature>
<organism evidence="8 9">
    <name type="scientific">Fulvimarina manganoxydans</name>
    <dbReference type="NCBI Taxonomy" id="937218"/>
    <lineage>
        <taxon>Bacteria</taxon>
        <taxon>Pseudomonadati</taxon>
        <taxon>Pseudomonadota</taxon>
        <taxon>Alphaproteobacteria</taxon>
        <taxon>Hyphomicrobiales</taxon>
        <taxon>Aurantimonadaceae</taxon>
        <taxon>Fulvimarina</taxon>
    </lineage>
</organism>
<keyword evidence="3 6" id="KW-0812">Transmembrane</keyword>
<name>A0A1W2C2A6_9HYPH</name>
<dbReference type="GO" id="GO:0005886">
    <property type="term" value="C:plasma membrane"/>
    <property type="evidence" value="ECO:0007669"/>
    <property type="project" value="UniProtKB-SubCell"/>
</dbReference>
<evidence type="ECO:0000256" key="2">
    <source>
        <dbReference type="ARBA" id="ARBA00022475"/>
    </source>
</evidence>
<reference evidence="8 9" key="1">
    <citation type="submission" date="2017-04" db="EMBL/GenBank/DDBJ databases">
        <authorList>
            <person name="Afonso C.L."/>
            <person name="Miller P.J."/>
            <person name="Scott M.A."/>
            <person name="Spackman E."/>
            <person name="Goraichik I."/>
            <person name="Dimitrov K.M."/>
            <person name="Suarez D.L."/>
            <person name="Swayne D.E."/>
        </authorList>
    </citation>
    <scope>NUCLEOTIDE SEQUENCE [LARGE SCALE GENOMIC DNA]</scope>
    <source>
        <strain evidence="8 9">CGMCC 1.10972</strain>
    </source>
</reference>
<evidence type="ECO:0000256" key="1">
    <source>
        <dbReference type="ARBA" id="ARBA00004651"/>
    </source>
</evidence>
<dbReference type="OrthoDB" id="9813426at2"/>
<evidence type="ECO:0000313" key="8">
    <source>
        <dbReference type="EMBL" id="SMC79365.1"/>
    </source>
</evidence>
<keyword evidence="5 6" id="KW-0472">Membrane</keyword>
<keyword evidence="4 6" id="KW-1133">Transmembrane helix</keyword>
<proteinExistence type="predicted"/>
<sequence length="218" mass="24473">MFDWITGFVTQSGYLGIAFLMFAENIFPPIPSELIMPLAGFSAAEGDLSLIGVLVAGTIGSLLGALPWYYAGYYFKLDRLKRLADRHGRWLTMTSDDVDTASSWFRRYGASAVFFGRLIPTVRTLISVPAGINRMGMVRFLAWSALGTVMWTAFLTLAGYVLQSQYDLVAGWLDPVTQAVVAFLVLGYVYRVVTFGRRQKKQRERRTDENASLVRQER</sequence>
<feature type="transmembrane region" description="Helical" evidence="6">
    <location>
        <begin position="50"/>
        <end position="71"/>
    </location>
</feature>
<feature type="transmembrane region" description="Helical" evidence="6">
    <location>
        <begin position="12"/>
        <end position="30"/>
    </location>
</feature>
<dbReference type="STRING" id="937218.SAMN06297251_108114"/>
<evidence type="ECO:0000313" key="9">
    <source>
        <dbReference type="Proteomes" id="UP000192656"/>
    </source>
</evidence>
<feature type="domain" description="VTT" evidence="7">
    <location>
        <begin position="30"/>
        <end position="160"/>
    </location>
</feature>
<evidence type="ECO:0000256" key="5">
    <source>
        <dbReference type="ARBA" id="ARBA00023136"/>
    </source>
</evidence>
<dbReference type="PANTHER" id="PTHR42709:SF6">
    <property type="entry name" value="UNDECAPRENYL PHOSPHATE TRANSPORTER A"/>
    <property type="match status" value="1"/>
</dbReference>
<dbReference type="EMBL" id="FWXR01000008">
    <property type="protein sequence ID" value="SMC79365.1"/>
    <property type="molecule type" value="Genomic_DNA"/>
</dbReference>
<evidence type="ECO:0000256" key="4">
    <source>
        <dbReference type="ARBA" id="ARBA00022989"/>
    </source>
</evidence>
<dbReference type="PANTHER" id="PTHR42709">
    <property type="entry name" value="ALKALINE PHOSPHATASE LIKE PROTEIN"/>
    <property type="match status" value="1"/>
</dbReference>
<accession>A0A1W2C2A6</accession>
<dbReference type="Pfam" id="PF09335">
    <property type="entry name" value="VTT_dom"/>
    <property type="match status" value="1"/>
</dbReference>
<gene>
    <name evidence="8" type="ORF">SAMN06297251_108114</name>
</gene>
<dbReference type="RefSeq" id="WP_084410084.1">
    <property type="nucleotide sequence ID" value="NZ_FWXR01000008.1"/>
</dbReference>